<comment type="caution">
    <text evidence="1">The sequence shown here is derived from an EMBL/GenBank/DDBJ whole genome shotgun (WGS) entry which is preliminary data.</text>
</comment>
<sequence>MHKGNREKFPLKTMAVERLTNTFTNLKKDDDNAHTNYIQSIYKKKLNSPVSPLEDDVNDNHMIKLCSPIMKKKLDSPVSPEPEDVNDIEMINKCHPTDNKKLHNPTSSQPQNVNDIEMINFCDDDDLDISKDSLMAFLSSEDMSLIDSKGSLFSDM</sequence>
<gene>
    <name evidence="1" type="ORF">Pcinc_012792</name>
</gene>
<accession>A0AAE1FZV7</accession>
<reference evidence="1" key="1">
    <citation type="submission" date="2023-10" db="EMBL/GenBank/DDBJ databases">
        <title>Genome assemblies of two species of porcelain crab, Petrolisthes cinctipes and Petrolisthes manimaculis (Anomura: Porcellanidae).</title>
        <authorList>
            <person name="Angst P."/>
        </authorList>
    </citation>
    <scope>NUCLEOTIDE SEQUENCE</scope>
    <source>
        <strain evidence="1">PB745_01</strain>
        <tissue evidence="1">Gill</tissue>
    </source>
</reference>
<proteinExistence type="predicted"/>
<protein>
    <submittedName>
        <fullName evidence="1">Uncharacterized protein</fullName>
    </submittedName>
</protein>
<dbReference type="AlphaFoldDB" id="A0AAE1FZV7"/>
<name>A0AAE1FZV7_PETCI</name>
<evidence type="ECO:0000313" key="2">
    <source>
        <dbReference type="Proteomes" id="UP001286313"/>
    </source>
</evidence>
<keyword evidence="2" id="KW-1185">Reference proteome</keyword>
<evidence type="ECO:0000313" key="1">
    <source>
        <dbReference type="EMBL" id="KAK3882859.1"/>
    </source>
</evidence>
<organism evidence="1 2">
    <name type="scientific">Petrolisthes cinctipes</name>
    <name type="common">Flat porcelain crab</name>
    <dbReference type="NCBI Taxonomy" id="88211"/>
    <lineage>
        <taxon>Eukaryota</taxon>
        <taxon>Metazoa</taxon>
        <taxon>Ecdysozoa</taxon>
        <taxon>Arthropoda</taxon>
        <taxon>Crustacea</taxon>
        <taxon>Multicrustacea</taxon>
        <taxon>Malacostraca</taxon>
        <taxon>Eumalacostraca</taxon>
        <taxon>Eucarida</taxon>
        <taxon>Decapoda</taxon>
        <taxon>Pleocyemata</taxon>
        <taxon>Anomura</taxon>
        <taxon>Galatheoidea</taxon>
        <taxon>Porcellanidae</taxon>
        <taxon>Petrolisthes</taxon>
    </lineage>
</organism>
<dbReference type="EMBL" id="JAWQEG010001050">
    <property type="protein sequence ID" value="KAK3882859.1"/>
    <property type="molecule type" value="Genomic_DNA"/>
</dbReference>
<dbReference type="Proteomes" id="UP001286313">
    <property type="component" value="Unassembled WGS sequence"/>
</dbReference>